<keyword evidence="1" id="KW-1133">Transmembrane helix</keyword>
<keyword evidence="3" id="KW-1185">Reference proteome</keyword>
<dbReference type="Proteomes" id="UP001556098">
    <property type="component" value="Unassembled WGS sequence"/>
</dbReference>
<keyword evidence="1" id="KW-0812">Transmembrane</keyword>
<accession>A0ABV3RPA5</accession>
<protein>
    <submittedName>
        <fullName evidence="2">PAS-domain containing protein</fullName>
    </submittedName>
</protein>
<gene>
    <name evidence="2" type="ORF">AB2B41_12900</name>
</gene>
<feature type="transmembrane region" description="Helical" evidence="1">
    <location>
        <begin position="7"/>
        <end position="25"/>
    </location>
</feature>
<reference evidence="2 3" key="1">
    <citation type="submission" date="2024-07" db="EMBL/GenBank/DDBJ databases">
        <title>Marimonas sp.nov., isolated from tidal-flat sediment.</title>
        <authorList>
            <person name="Jayan J.N."/>
            <person name="Lee S.S."/>
        </authorList>
    </citation>
    <scope>NUCLEOTIDE SEQUENCE [LARGE SCALE GENOMIC DNA]</scope>
    <source>
        <strain evidence="2 3">MJW-29</strain>
    </source>
</reference>
<dbReference type="Pfam" id="PF12860">
    <property type="entry name" value="PAS_7"/>
    <property type="match status" value="1"/>
</dbReference>
<keyword evidence="1" id="KW-0472">Membrane</keyword>
<dbReference type="SUPFAM" id="SSF55785">
    <property type="entry name" value="PYP-like sensor domain (PAS domain)"/>
    <property type="match status" value="1"/>
</dbReference>
<dbReference type="RefSeq" id="WP_367878210.1">
    <property type="nucleotide sequence ID" value="NZ_JBFNXX010000009.1"/>
</dbReference>
<organism evidence="2 3">
    <name type="scientific">Sulfitobacter sediminis</name>
    <dbReference type="NCBI Taxonomy" id="3234186"/>
    <lineage>
        <taxon>Bacteria</taxon>
        <taxon>Pseudomonadati</taxon>
        <taxon>Pseudomonadota</taxon>
        <taxon>Alphaproteobacteria</taxon>
        <taxon>Rhodobacterales</taxon>
        <taxon>Roseobacteraceae</taxon>
        <taxon>Sulfitobacter</taxon>
    </lineage>
</organism>
<proteinExistence type="predicted"/>
<dbReference type="EMBL" id="JBFNXX010000009">
    <property type="protein sequence ID" value="MEW9920506.1"/>
    <property type="molecule type" value="Genomic_DNA"/>
</dbReference>
<dbReference type="Gene3D" id="3.30.450.20">
    <property type="entry name" value="PAS domain"/>
    <property type="match status" value="1"/>
</dbReference>
<sequence>MLQPSELLLILGVSVIAAIAAVLLFEGRQRLPNRQASETAENVALLFDDEVLHHATQPALTRFALFPGAHVWDDLRAALLPRFPDFPKAAGPTTQGNMTMRPDDPDDPSFIEIAWRDGMSWVALHEEPVPNNLTHAQTDSLVLCCETLPTPAWETSADGSIAWRNAAYQTLAKALGKEPHAEIFEMPQEKETARTSVRDVAGNHDWYEITTHRKDDRRLHHAVRITPLVQSETAQRNFVQALAKTFAHLSIGLAIFDRDGRLSIFNPALVDLTRLQPGFLAGQPDMLSFFDQLRENRGMPEPKNYVTWRQQITEVIAAASGGQYRETWTLEDGRTFAVQGRPHPGGATAFLIEDISPEITLTRNFRTEMMQYEVLLDTVETAMVVFSASGILTFCNAAYRKMWSQNPESAFADVTVHDAVTLWRKDVTGDTPWESLLDFVTTLGQRDPRRLPLGFRNGKLMDCELVPISSDATLVRFVRHPAENQAGEKAMLDQRA</sequence>
<name>A0ABV3RPA5_9RHOB</name>
<comment type="caution">
    <text evidence="2">The sequence shown here is derived from an EMBL/GenBank/DDBJ whole genome shotgun (WGS) entry which is preliminary data.</text>
</comment>
<evidence type="ECO:0000313" key="3">
    <source>
        <dbReference type="Proteomes" id="UP001556098"/>
    </source>
</evidence>
<dbReference type="InterPro" id="IPR035965">
    <property type="entry name" value="PAS-like_dom_sf"/>
</dbReference>
<evidence type="ECO:0000256" key="1">
    <source>
        <dbReference type="SAM" id="Phobius"/>
    </source>
</evidence>
<evidence type="ECO:0000313" key="2">
    <source>
        <dbReference type="EMBL" id="MEW9920506.1"/>
    </source>
</evidence>